<dbReference type="GO" id="GO:0005634">
    <property type="term" value="C:nucleus"/>
    <property type="evidence" value="ECO:0007669"/>
    <property type="project" value="UniProtKB-SubCell"/>
</dbReference>
<gene>
    <name evidence="10" type="ORF">DYB30_010102</name>
</gene>
<feature type="domain" description="Uracil-DNA glycosylase-like" evidence="9">
    <location>
        <begin position="118"/>
        <end position="281"/>
    </location>
</feature>
<dbReference type="SUPFAM" id="SSF52141">
    <property type="entry name" value="Uracil-DNA glycosylase-like"/>
    <property type="match status" value="1"/>
</dbReference>
<dbReference type="PANTHER" id="PTHR11264:SF0">
    <property type="entry name" value="URACIL-DNA GLYCOSYLASE"/>
    <property type="match status" value="1"/>
</dbReference>
<dbReference type="CDD" id="cd10027">
    <property type="entry name" value="UDG-F1-like"/>
    <property type="match status" value="1"/>
</dbReference>
<evidence type="ECO:0000256" key="2">
    <source>
        <dbReference type="ARBA" id="ARBA00008184"/>
    </source>
</evidence>
<evidence type="ECO:0000256" key="1">
    <source>
        <dbReference type="ARBA" id="ARBA00001400"/>
    </source>
</evidence>
<evidence type="ECO:0000256" key="5">
    <source>
        <dbReference type="ARBA" id="ARBA00022801"/>
    </source>
</evidence>
<keyword evidence="4 7" id="KW-0227">DNA damage</keyword>
<dbReference type="Proteomes" id="UP000266643">
    <property type="component" value="Unassembled WGS sequence"/>
</dbReference>
<dbReference type="AlphaFoldDB" id="A0A397CZZ4"/>
<dbReference type="Pfam" id="PF03167">
    <property type="entry name" value="UDG"/>
    <property type="match status" value="1"/>
</dbReference>
<evidence type="ECO:0000256" key="6">
    <source>
        <dbReference type="ARBA" id="ARBA00023204"/>
    </source>
</evidence>
<feature type="active site" description="Proton acceptor" evidence="7">
    <location>
        <position position="133"/>
    </location>
</feature>
<accession>A0A397CZZ4</accession>
<comment type="function">
    <text evidence="7">Excises uracil residues from the DNA which can arise as a result of misincorporation of dUMP residues by DNA polymerase or due to deamination of cytosine.</text>
</comment>
<dbReference type="EMBL" id="QUTD01006430">
    <property type="protein sequence ID" value="RHY55427.1"/>
    <property type="molecule type" value="Genomic_DNA"/>
</dbReference>
<name>A0A397CZZ4_APHAT</name>
<dbReference type="GO" id="GO:0004844">
    <property type="term" value="F:uracil DNA N-glycosylase activity"/>
    <property type="evidence" value="ECO:0007669"/>
    <property type="project" value="UniProtKB-UniRule"/>
</dbReference>
<feature type="region of interest" description="Disordered" evidence="8">
    <location>
        <begin position="1"/>
        <end position="49"/>
    </location>
</feature>
<reference evidence="10 11" key="1">
    <citation type="submission" date="2018-08" db="EMBL/GenBank/DDBJ databases">
        <title>Aphanomyces genome sequencing and annotation.</title>
        <authorList>
            <person name="Minardi D."/>
            <person name="Oidtmann B."/>
            <person name="Van Der Giezen M."/>
            <person name="Studholme D.J."/>
        </authorList>
    </citation>
    <scope>NUCLEOTIDE SEQUENCE [LARGE SCALE GENOMIC DNA]</scope>
    <source>
        <strain evidence="10 11">D2</strain>
    </source>
</reference>
<keyword evidence="5 7" id="KW-0378">Hydrolase</keyword>
<evidence type="ECO:0000256" key="8">
    <source>
        <dbReference type="SAM" id="MobiDB-lite"/>
    </source>
</evidence>
<dbReference type="NCBIfam" id="NF003589">
    <property type="entry name" value="PRK05254.1-2"/>
    <property type="match status" value="1"/>
</dbReference>
<dbReference type="SMART" id="SM00986">
    <property type="entry name" value="UDG"/>
    <property type="match status" value="1"/>
</dbReference>
<dbReference type="PANTHER" id="PTHR11264">
    <property type="entry name" value="URACIL-DNA GLYCOSYLASE"/>
    <property type="match status" value="1"/>
</dbReference>
<organism evidence="10 11">
    <name type="scientific">Aphanomyces astaci</name>
    <name type="common">Crayfish plague agent</name>
    <dbReference type="NCBI Taxonomy" id="112090"/>
    <lineage>
        <taxon>Eukaryota</taxon>
        <taxon>Sar</taxon>
        <taxon>Stramenopiles</taxon>
        <taxon>Oomycota</taxon>
        <taxon>Saprolegniomycetes</taxon>
        <taxon>Saprolegniales</taxon>
        <taxon>Verrucalvaceae</taxon>
        <taxon>Aphanomyces</taxon>
    </lineage>
</organism>
<dbReference type="EC" id="3.2.2.27" evidence="3 7"/>
<feature type="compositionally biased region" description="Low complexity" evidence="8">
    <location>
        <begin position="31"/>
        <end position="49"/>
    </location>
</feature>
<dbReference type="InterPro" id="IPR036895">
    <property type="entry name" value="Uracil-DNA_glycosylase-like_sf"/>
</dbReference>
<dbReference type="NCBIfam" id="NF003588">
    <property type="entry name" value="PRK05254.1-1"/>
    <property type="match status" value="1"/>
</dbReference>
<evidence type="ECO:0000256" key="3">
    <source>
        <dbReference type="ARBA" id="ARBA00012030"/>
    </source>
</evidence>
<dbReference type="InterPro" id="IPR002043">
    <property type="entry name" value="UDG_fam1"/>
</dbReference>
<dbReference type="FunFam" id="3.40.470.10:FF:000001">
    <property type="entry name" value="Uracil-DNA glycosylase"/>
    <property type="match status" value="1"/>
</dbReference>
<keyword evidence="7" id="KW-0496">Mitochondrion</keyword>
<protein>
    <recommendedName>
        <fullName evidence="3 7">Uracil-DNA glycosylase</fullName>
        <shortName evidence="7">UDG</shortName>
        <ecNumber evidence="3 7">3.2.2.27</ecNumber>
    </recommendedName>
</protein>
<dbReference type="VEuPathDB" id="FungiDB:H257_01528"/>
<dbReference type="GO" id="GO:0097510">
    <property type="term" value="P:base-excision repair, AP site formation via deaminated base removal"/>
    <property type="evidence" value="ECO:0007669"/>
    <property type="project" value="TreeGrafter"/>
</dbReference>
<dbReference type="NCBIfam" id="NF003591">
    <property type="entry name" value="PRK05254.1-4"/>
    <property type="match status" value="1"/>
</dbReference>
<evidence type="ECO:0000313" key="10">
    <source>
        <dbReference type="EMBL" id="RHY55427.1"/>
    </source>
</evidence>
<evidence type="ECO:0000256" key="4">
    <source>
        <dbReference type="ARBA" id="ARBA00022763"/>
    </source>
</evidence>
<sequence>MSDIRSFFSKDRPAKRRAASDIEAPTKKAKTSSSAPVDPVSSPESSSTTLSALVTEPTWNDLLAPEFKKAYFKQLEAFLDREQKYVQAKPVPILSMTHSCRKKAAIFPPRHEIFAALNLCPFDSINVVIIGQDPYHGPGQAHGLCFSVARGVPPPPSLKNIYKEANKDVGIPVPTHGSLLSWCRQGVLMLNAVLTVRATEANSHKKQGWETFTDAVIRLVNDQADHVVFLLWGKPAQEKGALISRTKHCVLTSSHPSPLGATKTAEPFIGSKCFSKANAYLASHNKPEINWTL</sequence>
<dbReference type="Gene3D" id="3.40.470.10">
    <property type="entry name" value="Uracil-DNA glycosylase-like domain"/>
    <property type="match status" value="1"/>
</dbReference>
<keyword evidence="6 7" id="KW-0234">DNA repair</keyword>
<dbReference type="GO" id="GO:0005739">
    <property type="term" value="C:mitochondrion"/>
    <property type="evidence" value="ECO:0007669"/>
    <property type="project" value="UniProtKB-SubCell"/>
</dbReference>
<evidence type="ECO:0000256" key="7">
    <source>
        <dbReference type="HAMAP-Rule" id="MF_03166"/>
    </source>
</evidence>
<evidence type="ECO:0000313" key="11">
    <source>
        <dbReference type="Proteomes" id="UP000266643"/>
    </source>
</evidence>
<proteinExistence type="inferred from homology"/>
<dbReference type="InterPro" id="IPR005122">
    <property type="entry name" value="Uracil-DNA_glycosylase-like"/>
</dbReference>
<comment type="similarity">
    <text evidence="2 7">Belongs to the uracil-DNA glycosylase (UDG) superfamily. UNG family.</text>
</comment>
<dbReference type="NCBIfam" id="TIGR00628">
    <property type="entry name" value="ung"/>
    <property type="match status" value="1"/>
</dbReference>
<feature type="compositionally biased region" description="Basic and acidic residues" evidence="8">
    <location>
        <begin position="8"/>
        <end position="26"/>
    </location>
</feature>
<dbReference type="NCBIfam" id="NF003592">
    <property type="entry name" value="PRK05254.1-5"/>
    <property type="match status" value="1"/>
</dbReference>
<comment type="catalytic activity">
    <reaction evidence="1 7">
        <text>Hydrolyzes single-stranded DNA or mismatched double-stranded DNA and polynucleotides, releasing free uracil.</text>
        <dbReference type="EC" id="3.2.2.27"/>
    </reaction>
</comment>
<evidence type="ECO:0000259" key="9">
    <source>
        <dbReference type="SMART" id="SM00986"/>
    </source>
</evidence>
<comment type="subcellular location">
    <subcellularLocation>
        <location evidence="7">Mitochondrion</location>
    </subcellularLocation>
    <subcellularLocation>
        <location evidence="7">Nucleus</location>
    </subcellularLocation>
</comment>
<dbReference type="SMART" id="SM00987">
    <property type="entry name" value="UreE_C"/>
    <property type="match status" value="1"/>
</dbReference>
<keyword evidence="7" id="KW-0539">Nucleus</keyword>
<comment type="caution">
    <text evidence="10">The sequence shown here is derived from an EMBL/GenBank/DDBJ whole genome shotgun (WGS) entry which is preliminary data.</text>
</comment>
<dbReference type="HAMAP" id="MF_00148">
    <property type="entry name" value="UDG"/>
    <property type="match status" value="1"/>
</dbReference>